<sequence length="234" mass="26109">MTCVLRNERFPQSLRLAILVQCEDSDISPLDNTRRDFWMAVWEYRVPVIVMLTKIVEGQRIKCSPYWPSKSLGLLSDTQPGKKTDSLSSDDPSTPMTATYGEFVVINRGETMEAGGLYKRTRLELRRKPIKSPSTRDWRANPKRSSQPSGESFMVDHLLYLGWPDFDVPSDPEGFLQFLDAVNRLIQSRSVTPNNSSSVPGRTDTASTVGTGEHALAPLLIHCSAGIGRTGESF</sequence>
<evidence type="ECO:0000259" key="2">
    <source>
        <dbReference type="PROSITE" id="PS50055"/>
    </source>
</evidence>
<evidence type="ECO:0000313" key="4">
    <source>
        <dbReference type="EMBL" id="VDP89127.1"/>
    </source>
</evidence>
<dbReference type="PROSITE" id="PS00383">
    <property type="entry name" value="TYR_PHOSPHATASE_1"/>
    <property type="match status" value="1"/>
</dbReference>
<dbReference type="WBParaSite" id="ECPE_0001195701-mRNA-1">
    <property type="protein sequence ID" value="ECPE_0001195701-mRNA-1"/>
    <property type="gene ID" value="ECPE_0001195701"/>
</dbReference>
<dbReference type="PROSITE" id="PS50055">
    <property type="entry name" value="TYR_PHOSPHATASE_PTP"/>
    <property type="match status" value="1"/>
</dbReference>
<dbReference type="InterPro" id="IPR016130">
    <property type="entry name" value="Tyr_Pase_AS"/>
</dbReference>
<evidence type="ECO:0000259" key="3">
    <source>
        <dbReference type="PROSITE" id="PS50056"/>
    </source>
</evidence>
<dbReference type="Pfam" id="PF00102">
    <property type="entry name" value="Y_phosphatase"/>
    <property type="match status" value="2"/>
</dbReference>
<dbReference type="InterPro" id="IPR000387">
    <property type="entry name" value="Tyr_Pase_dom"/>
</dbReference>
<dbReference type="PRINTS" id="PR00700">
    <property type="entry name" value="PRTYPHPHTASE"/>
</dbReference>
<dbReference type="InterPro" id="IPR000242">
    <property type="entry name" value="PTP_cat"/>
</dbReference>
<evidence type="ECO:0000313" key="6">
    <source>
        <dbReference type="WBParaSite" id="ECPE_0001195701-mRNA-1"/>
    </source>
</evidence>
<feature type="domain" description="Tyrosine-protein phosphatase" evidence="2">
    <location>
        <begin position="18"/>
        <end position="234"/>
    </location>
</feature>
<keyword evidence="5" id="KW-1185">Reference proteome</keyword>
<dbReference type="SUPFAM" id="SSF52799">
    <property type="entry name" value="(Phosphotyrosine protein) phosphatases II"/>
    <property type="match status" value="1"/>
</dbReference>
<dbReference type="Gene3D" id="3.90.190.10">
    <property type="entry name" value="Protein tyrosine phosphatase superfamily"/>
    <property type="match status" value="1"/>
</dbReference>
<protein>
    <submittedName>
        <fullName evidence="6">Tyrosine-protein phosphatase domain-containing protein</fullName>
    </submittedName>
</protein>
<name>A0A183AY87_9TREM</name>
<dbReference type="PANTHER" id="PTHR19134:SF531">
    <property type="entry name" value="TYROSINE-PROTEIN PHOSPHATASE LAR"/>
    <property type="match status" value="1"/>
</dbReference>
<dbReference type="Proteomes" id="UP000272942">
    <property type="component" value="Unassembled WGS sequence"/>
</dbReference>
<dbReference type="OrthoDB" id="6277409at2759"/>
<dbReference type="InterPro" id="IPR050348">
    <property type="entry name" value="Protein-Tyr_Phosphatase"/>
</dbReference>
<dbReference type="PANTHER" id="PTHR19134">
    <property type="entry name" value="RECEPTOR-TYPE TYROSINE-PROTEIN PHOSPHATASE"/>
    <property type="match status" value="1"/>
</dbReference>
<dbReference type="InterPro" id="IPR029021">
    <property type="entry name" value="Prot-tyrosine_phosphatase-like"/>
</dbReference>
<gene>
    <name evidence="4" type="ORF">ECPE_LOCUS11922</name>
</gene>
<accession>A0A183AY87</accession>
<dbReference type="PROSITE" id="PS50056">
    <property type="entry name" value="TYR_PHOSPHATASE_2"/>
    <property type="match status" value="1"/>
</dbReference>
<dbReference type="EMBL" id="UZAN01051788">
    <property type="protein sequence ID" value="VDP89127.1"/>
    <property type="molecule type" value="Genomic_DNA"/>
</dbReference>
<feature type="domain" description="Tyrosine specific protein phosphatases" evidence="3">
    <location>
        <begin position="176"/>
        <end position="234"/>
    </location>
</feature>
<organism evidence="6">
    <name type="scientific">Echinostoma caproni</name>
    <dbReference type="NCBI Taxonomy" id="27848"/>
    <lineage>
        <taxon>Eukaryota</taxon>
        <taxon>Metazoa</taxon>
        <taxon>Spiralia</taxon>
        <taxon>Lophotrochozoa</taxon>
        <taxon>Platyhelminthes</taxon>
        <taxon>Trematoda</taxon>
        <taxon>Digenea</taxon>
        <taxon>Plagiorchiida</taxon>
        <taxon>Echinostomata</taxon>
        <taxon>Echinostomatoidea</taxon>
        <taxon>Echinostomatidae</taxon>
        <taxon>Echinostoma</taxon>
    </lineage>
</organism>
<dbReference type="SMART" id="SM00194">
    <property type="entry name" value="PTPc"/>
    <property type="match status" value="1"/>
</dbReference>
<dbReference type="CDD" id="cd00047">
    <property type="entry name" value="PTPc"/>
    <property type="match status" value="1"/>
</dbReference>
<dbReference type="AlphaFoldDB" id="A0A183AY87"/>
<feature type="region of interest" description="Disordered" evidence="1">
    <location>
        <begin position="129"/>
        <end position="149"/>
    </location>
</feature>
<reference evidence="4 5" key="2">
    <citation type="submission" date="2018-11" db="EMBL/GenBank/DDBJ databases">
        <authorList>
            <consortium name="Pathogen Informatics"/>
        </authorList>
    </citation>
    <scope>NUCLEOTIDE SEQUENCE [LARGE SCALE GENOMIC DNA]</scope>
    <source>
        <strain evidence="4 5">Egypt</strain>
    </source>
</reference>
<evidence type="ECO:0000256" key="1">
    <source>
        <dbReference type="SAM" id="MobiDB-lite"/>
    </source>
</evidence>
<proteinExistence type="predicted"/>
<reference evidence="6" key="1">
    <citation type="submission" date="2016-06" db="UniProtKB">
        <authorList>
            <consortium name="WormBaseParasite"/>
        </authorList>
    </citation>
    <scope>IDENTIFICATION</scope>
</reference>
<evidence type="ECO:0000313" key="5">
    <source>
        <dbReference type="Proteomes" id="UP000272942"/>
    </source>
</evidence>
<dbReference type="GO" id="GO:0004725">
    <property type="term" value="F:protein tyrosine phosphatase activity"/>
    <property type="evidence" value="ECO:0007669"/>
    <property type="project" value="InterPro"/>
</dbReference>